<feature type="compositionally biased region" description="Basic and acidic residues" evidence="1">
    <location>
        <begin position="90"/>
        <end position="99"/>
    </location>
</feature>
<feature type="compositionally biased region" description="Basic and acidic residues" evidence="1">
    <location>
        <begin position="287"/>
        <end position="297"/>
    </location>
</feature>
<feature type="compositionally biased region" description="Low complexity" evidence="1">
    <location>
        <begin position="588"/>
        <end position="599"/>
    </location>
</feature>
<feature type="region of interest" description="Disordered" evidence="1">
    <location>
        <begin position="1"/>
        <end position="57"/>
    </location>
</feature>
<feature type="region of interest" description="Disordered" evidence="1">
    <location>
        <begin position="451"/>
        <end position="481"/>
    </location>
</feature>
<accession>A0AAN9UWA9</accession>
<protein>
    <submittedName>
        <fullName evidence="2">Uncharacterized protein</fullName>
    </submittedName>
</protein>
<comment type="caution">
    <text evidence="2">The sequence shown here is derived from an EMBL/GenBank/DDBJ whole genome shotgun (WGS) entry which is preliminary data.</text>
</comment>
<dbReference type="Proteomes" id="UP001320420">
    <property type="component" value="Unassembled WGS sequence"/>
</dbReference>
<organism evidence="2 3">
    <name type="scientific">Diatrype stigma</name>
    <dbReference type="NCBI Taxonomy" id="117547"/>
    <lineage>
        <taxon>Eukaryota</taxon>
        <taxon>Fungi</taxon>
        <taxon>Dikarya</taxon>
        <taxon>Ascomycota</taxon>
        <taxon>Pezizomycotina</taxon>
        <taxon>Sordariomycetes</taxon>
        <taxon>Xylariomycetidae</taxon>
        <taxon>Xylariales</taxon>
        <taxon>Diatrypaceae</taxon>
        <taxon>Diatrype</taxon>
    </lineage>
</organism>
<feature type="region of interest" description="Disordered" evidence="1">
    <location>
        <begin position="514"/>
        <end position="599"/>
    </location>
</feature>
<sequence>MYVPRMDRQPGHQNKAEVIGYRNKYTSFEQHHEKEEDQQSVNEASPESSTAGDEVGIHPKRLCCRVIEDSTETVQDDEDANMADAPAALEKQDHDTARDDENDNGNNSNGNGGHCQNGNAKDIDENDPISSLLRKENEDDPFAWEFESDRIYEGPAVSPPAHVLFAFNHVEEAQRLDIPERPDSKTVWFERMSAAQRQALLSCKLPRDQIAQAFARMKDRIQMEALQDKKLPDTQRWRSGQAAMRFPLSLQSPMAFAPPGSSTYSLQCGIKFAMDPEPWKFGHEMERDEPRHVKKWQEQQQQEQAKRHQKYQQRDLQHRHRHQLPQLDAIIPPHLGPVNPATSVTAPGGLGFPTSNELPWLAFSGTSLAGTRTHPLGIMGCEGRTIPPRPMRSLYRSQSPFVRYAQLGRQQHLHPRISADDYFDRWSRVNIWEAATGSSIPRDATLLASRGERSTPYRMHPFATGAQRASPEEDSRKPSSLMGWNGNLFGYRDDDNPVMQVDNGVDWEVANEAKKRNLSHTKSQNKENASYSEASEKKSGEREGHATAAIDTDETNNGKDNTAVDGPSQPNKNKTSSRILGPGAVNPSSSSSGVNVDANMDVDVDADKLEALKHSKMAPWEASE</sequence>
<evidence type="ECO:0000313" key="3">
    <source>
        <dbReference type="Proteomes" id="UP001320420"/>
    </source>
</evidence>
<reference evidence="2 3" key="1">
    <citation type="submission" date="2024-02" db="EMBL/GenBank/DDBJ databases">
        <title>De novo assembly and annotation of 12 fungi associated with fruit tree decline syndrome in Ontario, Canada.</title>
        <authorList>
            <person name="Sulman M."/>
            <person name="Ellouze W."/>
            <person name="Ilyukhin E."/>
        </authorList>
    </citation>
    <scope>NUCLEOTIDE SEQUENCE [LARGE SCALE GENOMIC DNA]</scope>
    <source>
        <strain evidence="2 3">M11/M66-122</strain>
    </source>
</reference>
<proteinExistence type="predicted"/>
<dbReference type="EMBL" id="JAKJXP020000006">
    <property type="protein sequence ID" value="KAK7756645.1"/>
    <property type="molecule type" value="Genomic_DNA"/>
</dbReference>
<feature type="compositionally biased region" description="Polar residues" evidence="1">
    <location>
        <begin position="568"/>
        <end position="578"/>
    </location>
</feature>
<feature type="compositionally biased region" description="Basic and acidic residues" evidence="1">
    <location>
        <begin position="534"/>
        <end position="545"/>
    </location>
</feature>
<feature type="region of interest" description="Disordered" evidence="1">
    <location>
        <begin position="287"/>
        <end position="314"/>
    </location>
</feature>
<feature type="region of interest" description="Disordered" evidence="1">
    <location>
        <begin position="89"/>
        <end position="126"/>
    </location>
</feature>
<gene>
    <name evidence="2" type="ORF">SLS62_001482</name>
</gene>
<name>A0AAN9UWA9_9PEZI</name>
<keyword evidence="3" id="KW-1185">Reference proteome</keyword>
<feature type="compositionally biased region" description="Polar residues" evidence="1">
    <location>
        <begin position="39"/>
        <end position="51"/>
    </location>
</feature>
<evidence type="ECO:0000313" key="2">
    <source>
        <dbReference type="EMBL" id="KAK7756645.1"/>
    </source>
</evidence>
<feature type="compositionally biased region" description="Polar residues" evidence="1">
    <location>
        <begin position="520"/>
        <end position="533"/>
    </location>
</feature>
<feature type="compositionally biased region" description="Basic and acidic residues" evidence="1">
    <location>
        <begin position="1"/>
        <end position="10"/>
    </location>
</feature>
<evidence type="ECO:0000256" key="1">
    <source>
        <dbReference type="SAM" id="MobiDB-lite"/>
    </source>
</evidence>
<dbReference type="AlphaFoldDB" id="A0AAN9UWA9"/>